<protein>
    <submittedName>
        <fullName evidence="1">Uncharacterized protein</fullName>
    </submittedName>
</protein>
<evidence type="ECO:0000313" key="2">
    <source>
        <dbReference type="Proteomes" id="UP001066276"/>
    </source>
</evidence>
<dbReference type="Proteomes" id="UP001066276">
    <property type="component" value="Chromosome 2_1"/>
</dbReference>
<gene>
    <name evidence="1" type="ORF">NDU88_006817</name>
</gene>
<comment type="caution">
    <text evidence="1">The sequence shown here is derived from an EMBL/GenBank/DDBJ whole genome shotgun (WGS) entry which is preliminary data.</text>
</comment>
<dbReference type="Gene3D" id="6.10.250.2320">
    <property type="match status" value="1"/>
</dbReference>
<name>A0AAV7VQT3_PLEWA</name>
<proteinExistence type="predicted"/>
<dbReference type="AlphaFoldDB" id="A0AAV7VQT3"/>
<evidence type="ECO:0000313" key="1">
    <source>
        <dbReference type="EMBL" id="KAJ1203022.1"/>
    </source>
</evidence>
<organism evidence="1 2">
    <name type="scientific">Pleurodeles waltl</name>
    <name type="common">Iberian ribbed newt</name>
    <dbReference type="NCBI Taxonomy" id="8319"/>
    <lineage>
        <taxon>Eukaryota</taxon>
        <taxon>Metazoa</taxon>
        <taxon>Chordata</taxon>
        <taxon>Craniata</taxon>
        <taxon>Vertebrata</taxon>
        <taxon>Euteleostomi</taxon>
        <taxon>Amphibia</taxon>
        <taxon>Batrachia</taxon>
        <taxon>Caudata</taxon>
        <taxon>Salamandroidea</taxon>
        <taxon>Salamandridae</taxon>
        <taxon>Pleurodelinae</taxon>
        <taxon>Pleurodeles</taxon>
    </lineage>
</organism>
<accession>A0AAV7VQT3</accession>
<keyword evidence="2" id="KW-1185">Reference proteome</keyword>
<dbReference type="EMBL" id="JANPWB010000003">
    <property type="protein sequence ID" value="KAJ1203022.1"/>
    <property type="molecule type" value="Genomic_DNA"/>
</dbReference>
<sequence length="343" mass="39033">MEQCICRKSNNYSEHIKSSLSRNREETHLKYDKPFENAVLVDLETMTYNTPDGRKPWRGETHYPVLVPRRRSVSLRRSTVPRRRSVSLRRSTEMKTPTAVIVNEQTYEGTNDPAEQDHPEEKEALASSFSLKSDAVALTVPPAAALNNETFIVSSDKYPSDFKIMITPKTDKRVCVPLRSMSNLEIGKTYSVDLDFLIEDDSLPKTYEVKVTQDYNVSKSLPWKSCKKDASCGNLLLSTIFALRLKPTAAQHIFLPRSESGGQERGSGSSKTLSFRLARLIQDARRKRFRVPRVHSVPGCLQHNEVTLSSVKPRAHSVFARLLGNKRRFFLCLCVHRRQRGHA</sequence>
<reference evidence="1" key="1">
    <citation type="journal article" date="2022" name="bioRxiv">
        <title>Sequencing and chromosome-scale assembly of the giantPleurodeles waltlgenome.</title>
        <authorList>
            <person name="Brown T."/>
            <person name="Elewa A."/>
            <person name="Iarovenko S."/>
            <person name="Subramanian E."/>
            <person name="Araus A.J."/>
            <person name="Petzold A."/>
            <person name="Susuki M."/>
            <person name="Suzuki K.-i.T."/>
            <person name="Hayashi T."/>
            <person name="Toyoda A."/>
            <person name="Oliveira C."/>
            <person name="Osipova E."/>
            <person name="Leigh N.D."/>
            <person name="Simon A."/>
            <person name="Yun M.H."/>
        </authorList>
    </citation>
    <scope>NUCLEOTIDE SEQUENCE</scope>
    <source>
        <strain evidence="1">20211129_DDA</strain>
        <tissue evidence="1">Liver</tissue>
    </source>
</reference>